<dbReference type="RefSeq" id="WP_015752533.1">
    <property type="nucleotide sequence ID" value="NC_013223.1"/>
</dbReference>
<dbReference type="KEGG" id="drt:Dret_2108"/>
<dbReference type="PANTHER" id="PTHR35092:SF1">
    <property type="entry name" value="CHLORINASE MJ1651"/>
    <property type="match status" value="1"/>
</dbReference>
<dbReference type="PANTHER" id="PTHR35092">
    <property type="entry name" value="CHLORINASE MJ1651"/>
    <property type="match status" value="1"/>
</dbReference>
<dbReference type="eggNOG" id="COG1912">
    <property type="taxonomic scope" value="Bacteria"/>
</dbReference>
<dbReference type="HOGENOM" id="CLU_059734_1_1_7"/>
<dbReference type="InterPro" id="IPR023227">
    <property type="entry name" value="SAM_OH_AdoTrfase_C_sf"/>
</dbReference>
<dbReference type="SUPFAM" id="SSF101852">
    <property type="entry name" value="Bacterial fluorinating enzyme, C-terminal domain"/>
    <property type="match status" value="1"/>
</dbReference>
<dbReference type="Pfam" id="PF20257">
    <property type="entry name" value="SAM_HAT_C"/>
    <property type="match status" value="1"/>
</dbReference>
<evidence type="ECO:0000256" key="1">
    <source>
        <dbReference type="ARBA" id="ARBA00022691"/>
    </source>
</evidence>
<reference evidence="5 6" key="2">
    <citation type="journal article" date="2010" name="Stand. Genomic Sci.">
        <title>Complete genome sequence of Desulfohalobium retbaense type strain (HR(100)).</title>
        <authorList>
            <person name="Spring S."/>
            <person name="Nolan M."/>
            <person name="Lapidus A."/>
            <person name="Glavina Del Rio T."/>
            <person name="Copeland A."/>
            <person name="Tice H."/>
            <person name="Cheng J.F."/>
            <person name="Lucas S."/>
            <person name="Land M."/>
            <person name="Chen F."/>
            <person name="Bruce D."/>
            <person name="Goodwin L."/>
            <person name="Pitluck S."/>
            <person name="Ivanova N."/>
            <person name="Mavromatis K."/>
            <person name="Mikhailova N."/>
            <person name="Pati A."/>
            <person name="Chen A."/>
            <person name="Palaniappan K."/>
            <person name="Hauser L."/>
            <person name="Chang Y.J."/>
            <person name="Jeffries C.D."/>
            <person name="Munk C."/>
            <person name="Kiss H."/>
            <person name="Chain P."/>
            <person name="Han C."/>
            <person name="Brettin T."/>
            <person name="Detter J.C."/>
            <person name="Schuler E."/>
            <person name="Goker M."/>
            <person name="Rohde M."/>
            <person name="Bristow J."/>
            <person name="Eisen J.A."/>
            <person name="Markowitz V."/>
            <person name="Hugenholtz P."/>
            <person name="Kyrpides N.C."/>
            <person name="Klenk H.P."/>
        </authorList>
    </citation>
    <scope>NUCLEOTIDE SEQUENCE [LARGE SCALE GENOMIC DNA]</scope>
    <source>
        <strain evidence="5 6">DSM 5692</strain>
    </source>
</reference>
<organism evidence="5 6">
    <name type="scientific">Desulfohalobium retbaense (strain ATCC 49708 / DSM 5692 / JCM 16813 / HR100)</name>
    <dbReference type="NCBI Taxonomy" id="485915"/>
    <lineage>
        <taxon>Bacteria</taxon>
        <taxon>Pseudomonadati</taxon>
        <taxon>Thermodesulfobacteriota</taxon>
        <taxon>Desulfovibrionia</taxon>
        <taxon>Desulfovibrionales</taxon>
        <taxon>Desulfohalobiaceae</taxon>
        <taxon>Desulfohalobium</taxon>
    </lineage>
</organism>
<dbReference type="EMBL" id="CP001734">
    <property type="protein sequence ID" value="ACV69392.1"/>
    <property type="molecule type" value="Genomic_DNA"/>
</dbReference>
<accession>C8X4B8</accession>
<gene>
    <name evidence="5" type="ordered locus">Dret_2108</name>
</gene>
<protein>
    <recommendedName>
        <fullName evidence="7">SAM-dependent chlorinase/fluorinase</fullName>
    </recommendedName>
</protein>
<dbReference type="InterPro" id="IPR023228">
    <property type="entry name" value="SAM_OH_AdoTrfase_N_sf"/>
</dbReference>
<dbReference type="SUPFAM" id="SSF102522">
    <property type="entry name" value="Bacterial fluorinating enzyme, N-terminal domain"/>
    <property type="match status" value="1"/>
</dbReference>
<dbReference type="InterPro" id="IPR046469">
    <property type="entry name" value="SAM_HAT_N"/>
</dbReference>
<comment type="similarity">
    <text evidence="2">Belongs to the SAM hydrolase / SAM-dependent halogenase family.</text>
</comment>
<proteinExistence type="inferred from homology"/>
<evidence type="ECO:0000259" key="4">
    <source>
        <dbReference type="Pfam" id="PF20257"/>
    </source>
</evidence>
<evidence type="ECO:0008006" key="7">
    <source>
        <dbReference type="Google" id="ProtNLM"/>
    </source>
</evidence>
<evidence type="ECO:0000313" key="5">
    <source>
        <dbReference type="EMBL" id="ACV69392.1"/>
    </source>
</evidence>
<evidence type="ECO:0000256" key="2">
    <source>
        <dbReference type="ARBA" id="ARBA00024035"/>
    </source>
</evidence>
<dbReference type="InterPro" id="IPR046470">
    <property type="entry name" value="SAM_HAT_C"/>
</dbReference>
<feature type="domain" description="S-adenosyl-l-methionine hydroxide adenosyltransferase C-terminal" evidence="4">
    <location>
        <begin position="183"/>
        <end position="266"/>
    </location>
</feature>
<evidence type="ECO:0000259" key="3">
    <source>
        <dbReference type="Pfam" id="PF01887"/>
    </source>
</evidence>
<sequence>MGTPDVQISATIALLTDFGLADPYVGQLKGRLIREAPQSALLDISHGVVPHQIEQGAFFLDVSIAHLPQPCVVLAVVDPGVGTQRGALIARSEDRLVVAPDNGLLALFLKHHPLQGLWRASPPKELQSATFHARDWFGPLAASLARGKSAAACGEPCAPEQIRPLPQNRPEHAPHTTGASWPVLHIDRFGNTILGLRQGSSAAAELTAAPQLRCPACGDTPVIPAQTYAAIPPGTIGLVPGSQGYYELALNQDVLAQRFGLRLGQVLHFEPL</sequence>
<dbReference type="OrthoDB" id="9792195at2"/>
<dbReference type="Pfam" id="PF01887">
    <property type="entry name" value="SAM_HAT_N"/>
    <property type="match status" value="1"/>
</dbReference>
<dbReference type="AlphaFoldDB" id="C8X4B8"/>
<dbReference type="Gene3D" id="2.40.30.90">
    <property type="entry name" value="Bacterial fluorinating enzyme like"/>
    <property type="match status" value="1"/>
</dbReference>
<keyword evidence="6" id="KW-1185">Reference proteome</keyword>
<dbReference type="InterPro" id="IPR002747">
    <property type="entry name" value="SAM_OH_AdoTrfase"/>
</dbReference>
<dbReference type="STRING" id="485915.Dret_2108"/>
<reference evidence="6" key="1">
    <citation type="submission" date="2009-09" db="EMBL/GenBank/DDBJ databases">
        <title>The complete chromosome of Desulfohalobium retbaense DSM 5692.</title>
        <authorList>
            <consortium name="US DOE Joint Genome Institute (JGI-PGF)"/>
            <person name="Lucas S."/>
            <person name="Copeland A."/>
            <person name="Lapidus A."/>
            <person name="Glavina del Rio T."/>
            <person name="Dalin E."/>
            <person name="Tice H."/>
            <person name="Bruce D."/>
            <person name="Goodwin L."/>
            <person name="Pitluck S."/>
            <person name="Kyrpides N."/>
            <person name="Mavromatis K."/>
            <person name="Ivanova N."/>
            <person name="Mikhailova N."/>
            <person name="Munk A.C."/>
            <person name="Brettin T."/>
            <person name="Detter J.C."/>
            <person name="Han C."/>
            <person name="Tapia R."/>
            <person name="Larimer F."/>
            <person name="Land M."/>
            <person name="Hauser L."/>
            <person name="Markowitz V."/>
            <person name="Cheng J.-F."/>
            <person name="Hugenholtz P."/>
            <person name="Woyke T."/>
            <person name="Wu D."/>
            <person name="Spring S."/>
            <person name="Klenk H.-P."/>
            <person name="Eisen J.A."/>
        </authorList>
    </citation>
    <scope>NUCLEOTIDE SEQUENCE [LARGE SCALE GENOMIC DNA]</scope>
    <source>
        <strain evidence="6">DSM 5692</strain>
    </source>
</reference>
<dbReference type="PIRSF" id="PIRSF006779">
    <property type="entry name" value="UCP006779"/>
    <property type="match status" value="1"/>
</dbReference>
<feature type="domain" description="S-adenosyl-l-methionine hydroxide adenosyltransferase N-terminal" evidence="3">
    <location>
        <begin position="12"/>
        <end position="153"/>
    </location>
</feature>
<keyword evidence="1" id="KW-0949">S-adenosyl-L-methionine</keyword>
<dbReference type="Proteomes" id="UP000001052">
    <property type="component" value="Chromosome"/>
</dbReference>
<dbReference type="Gene3D" id="3.40.50.10790">
    <property type="entry name" value="S-adenosyl-l-methionine hydroxide adenosyltransferase, N-terminal"/>
    <property type="match status" value="1"/>
</dbReference>
<name>C8X4B8_DESRD</name>
<evidence type="ECO:0000313" key="6">
    <source>
        <dbReference type="Proteomes" id="UP000001052"/>
    </source>
</evidence>